<dbReference type="InterPro" id="IPR036388">
    <property type="entry name" value="WH-like_DNA-bd_sf"/>
</dbReference>
<dbReference type="Proteomes" id="UP000295075">
    <property type="component" value="Unassembled WGS sequence"/>
</dbReference>
<evidence type="ECO:0000259" key="1">
    <source>
        <dbReference type="PROSITE" id="PS50995"/>
    </source>
</evidence>
<dbReference type="OrthoDB" id="122135at2"/>
<dbReference type="SUPFAM" id="SSF46785">
    <property type="entry name" value="Winged helix' DNA-binding domain"/>
    <property type="match status" value="1"/>
</dbReference>
<dbReference type="PANTHER" id="PTHR33164">
    <property type="entry name" value="TRANSCRIPTIONAL REGULATOR, MARR FAMILY"/>
    <property type="match status" value="1"/>
</dbReference>
<comment type="caution">
    <text evidence="2">The sequence shown here is derived from an EMBL/GenBank/DDBJ whole genome shotgun (WGS) entry which is preliminary data.</text>
</comment>
<dbReference type="GO" id="GO:0003700">
    <property type="term" value="F:DNA-binding transcription factor activity"/>
    <property type="evidence" value="ECO:0007669"/>
    <property type="project" value="InterPro"/>
</dbReference>
<dbReference type="Gene3D" id="1.10.10.10">
    <property type="entry name" value="Winged helix-like DNA-binding domain superfamily/Winged helix DNA-binding domain"/>
    <property type="match status" value="1"/>
</dbReference>
<dbReference type="InterPro" id="IPR039422">
    <property type="entry name" value="MarR/SlyA-like"/>
</dbReference>
<dbReference type="SMART" id="SM00347">
    <property type="entry name" value="HTH_MARR"/>
    <property type="match status" value="1"/>
</dbReference>
<evidence type="ECO:0000313" key="2">
    <source>
        <dbReference type="EMBL" id="TDC27630.1"/>
    </source>
</evidence>
<reference evidence="2 3" key="1">
    <citation type="submission" date="2019-03" db="EMBL/GenBank/DDBJ databases">
        <title>Draft genome sequences of novel Actinobacteria.</title>
        <authorList>
            <person name="Sahin N."/>
            <person name="Ay H."/>
            <person name="Saygin H."/>
        </authorList>
    </citation>
    <scope>NUCLEOTIDE SEQUENCE [LARGE SCALE GENOMIC DNA]</scope>
    <source>
        <strain evidence="2 3">JCM 30547</strain>
    </source>
</reference>
<gene>
    <name evidence="2" type="ORF">E1261_20330</name>
</gene>
<dbReference type="EMBL" id="SMKA01000091">
    <property type="protein sequence ID" value="TDC27630.1"/>
    <property type="molecule type" value="Genomic_DNA"/>
</dbReference>
<sequence>MSSDDFADVLPRIAQLSTAMNRGRVAQQAMDATGLSLDRPGLTILVTLATAGTPLRIGEIADRMQVVGPHVTRQVQALEQRDLVQRVADPNDKRVSLIELTPTGAEAAQRYMTTVLGWFRDAVDDWPAQDRADLGRLLTKLADDVTTKLTEL</sequence>
<protein>
    <submittedName>
        <fullName evidence="2">MarR family transcriptional regulator</fullName>
    </submittedName>
</protein>
<dbReference type="AlphaFoldDB" id="A0A4R4PYH4"/>
<dbReference type="InterPro" id="IPR036390">
    <property type="entry name" value="WH_DNA-bd_sf"/>
</dbReference>
<name>A0A4R4PYH4_9ACTN</name>
<dbReference type="GO" id="GO:0006950">
    <property type="term" value="P:response to stress"/>
    <property type="evidence" value="ECO:0007669"/>
    <property type="project" value="TreeGrafter"/>
</dbReference>
<dbReference type="RefSeq" id="WP_132408717.1">
    <property type="nucleotide sequence ID" value="NZ_SMKA01000091.1"/>
</dbReference>
<accession>A0A4R4PYH4</accession>
<proteinExistence type="predicted"/>
<organism evidence="2 3">
    <name type="scientific">Kribbella albertanoniae</name>
    <dbReference type="NCBI Taxonomy" id="1266829"/>
    <lineage>
        <taxon>Bacteria</taxon>
        <taxon>Bacillati</taxon>
        <taxon>Actinomycetota</taxon>
        <taxon>Actinomycetes</taxon>
        <taxon>Propionibacteriales</taxon>
        <taxon>Kribbellaceae</taxon>
        <taxon>Kribbella</taxon>
    </lineage>
</organism>
<dbReference type="PANTHER" id="PTHR33164:SF57">
    <property type="entry name" value="MARR-FAMILY TRANSCRIPTIONAL REGULATOR"/>
    <property type="match status" value="1"/>
</dbReference>
<dbReference type="PROSITE" id="PS50995">
    <property type="entry name" value="HTH_MARR_2"/>
    <property type="match status" value="1"/>
</dbReference>
<dbReference type="PRINTS" id="PR00598">
    <property type="entry name" value="HTHMARR"/>
</dbReference>
<dbReference type="InterPro" id="IPR000835">
    <property type="entry name" value="HTH_MarR-typ"/>
</dbReference>
<keyword evidence="3" id="KW-1185">Reference proteome</keyword>
<evidence type="ECO:0000313" key="3">
    <source>
        <dbReference type="Proteomes" id="UP000295075"/>
    </source>
</evidence>
<feature type="domain" description="HTH marR-type" evidence="1">
    <location>
        <begin position="6"/>
        <end position="143"/>
    </location>
</feature>
<dbReference type="Pfam" id="PF01047">
    <property type="entry name" value="MarR"/>
    <property type="match status" value="1"/>
</dbReference>